<evidence type="ECO:0000256" key="5">
    <source>
        <dbReference type="ARBA" id="ARBA00022691"/>
    </source>
</evidence>
<dbReference type="KEGG" id="fat:DVK85_05935"/>
<dbReference type="Gene3D" id="3.90.1150.10">
    <property type="entry name" value="Aspartate Aminotransferase, domain 1"/>
    <property type="match status" value="1"/>
</dbReference>
<dbReference type="CDD" id="cd00610">
    <property type="entry name" value="OAT_like"/>
    <property type="match status" value="1"/>
</dbReference>
<comment type="function">
    <text evidence="9">Catalyzes the transfer of the alpha-amino group from S-adenosyl-L-methionine (SAM) to 7-keto-8-aminopelargonic acid (KAPA) to form 7,8-diaminopelargonic acid (DAPA). It is the only aminotransferase known to utilize SAM as an amino donor.</text>
</comment>
<dbReference type="GO" id="GO:0004015">
    <property type="term" value="F:adenosylmethionine-8-amino-7-oxononanoate transaminase activity"/>
    <property type="evidence" value="ECO:0007669"/>
    <property type="project" value="UniProtKB-UniRule"/>
</dbReference>
<comment type="catalytic activity">
    <reaction evidence="8 9">
        <text>(8S)-8-amino-7-oxononanoate + S-adenosyl-L-methionine = S-adenosyl-4-methylsulfanyl-2-oxobutanoate + (7R,8S)-7,8-diammoniononanoate</text>
        <dbReference type="Rhea" id="RHEA:16861"/>
        <dbReference type="ChEBI" id="CHEBI:16490"/>
        <dbReference type="ChEBI" id="CHEBI:59789"/>
        <dbReference type="ChEBI" id="CHEBI:149468"/>
        <dbReference type="ChEBI" id="CHEBI:149469"/>
        <dbReference type="EC" id="2.6.1.62"/>
    </reaction>
</comment>
<dbReference type="EMBL" id="CP031188">
    <property type="protein sequence ID" value="AXG73800.1"/>
    <property type="molecule type" value="Genomic_DNA"/>
</dbReference>
<dbReference type="NCBIfam" id="TIGR00508">
    <property type="entry name" value="bioA"/>
    <property type="match status" value="1"/>
</dbReference>
<feature type="binding site" evidence="9">
    <location>
        <begin position="312"/>
        <end position="313"/>
    </location>
    <ligand>
        <name>pyridoxal 5'-phosphate</name>
        <dbReference type="ChEBI" id="CHEBI:597326"/>
    </ligand>
</feature>
<dbReference type="AlphaFoldDB" id="A0A345HB40"/>
<gene>
    <name evidence="9 10" type="primary">bioA</name>
    <name evidence="10" type="ORF">DVK85_05935</name>
</gene>
<feature type="binding site" evidence="9">
    <location>
        <begin position="122"/>
        <end position="123"/>
    </location>
    <ligand>
        <name>pyridoxal 5'-phosphate</name>
        <dbReference type="ChEBI" id="CHEBI:597326"/>
    </ligand>
</feature>
<feature type="binding site" evidence="9">
    <location>
        <position position="311"/>
    </location>
    <ligand>
        <name>substrate</name>
    </ligand>
</feature>
<protein>
    <recommendedName>
        <fullName evidence="9">Adenosylmethionine-8-amino-7-oxononanoate aminotransferase</fullName>
        <ecNumber evidence="9">2.6.1.62</ecNumber>
    </recommendedName>
    <alternativeName>
        <fullName evidence="9">7,8-diamino-pelargonic acid aminotransferase</fullName>
        <shortName evidence="9">DAPA AT</shortName>
        <shortName evidence="9">DAPA aminotransferase</shortName>
    </alternativeName>
    <alternativeName>
        <fullName evidence="9">7,8-diaminononanoate synthase</fullName>
        <shortName evidence="9">DANS</shortName>
    </alternativeName>
    <alternativeName>
        <fullName evidence="9">Diaminopelargonic acid synthase</fullName>
    </alternativeName>
</protein>
<evidence type="ECO:0000256" key="2">
    <source>
        <dbReference type="ARBA" id="ARBA00005063"/>
    </source>
</evidence>
<evidence type="ECO:0000256" key="1">
    <source>
        <dbReference type="ARBA" id="ARBA00001933"/>
    </source>
</evidence>
<evidence type="ECO:0000313" key="11">
    <source>
        <dbReference type="Proteomes" id="UP000253951"/>
    </source>
</evidence>
<keyword evidence="7 9" id="KW-0663">Pyridoxal phosphate</keyword>
<keyword evidence="11" id="KW-1185">Reference proteome</keyword>
<dbReference type="RefSeq" id="WP_114677559.1">
    <property type="nucleotide sequence ID" value="NZ_CP031188.1"/>
</dbReference>
<keyword evidence="3 9" id="KW-0032">Aminotransferase</keyword>
<dbReference type="InterPro" id="IPR015422">
    <property type="entry name" value="PyrdxlP-dep_Trfase_small"/>
</dbReference>
<comment type="subcellular location">
    <subcellularLocation>
        <location evidence="9">Cytoplasm</location>
    </subcellularLocation>
</comment>
<dbReference type="HAMAP" id="MF_00834">
    <property type="entry name" value="BioA"/>
    <property type="match status" value="1"/>
</dbReference>
<dbReference type="GO" id="GO:0030170">
    <property type="term" value="F:pyridoxal phosphate binding"/>
    <property type="evidence" value="ECO:0007669"/>
    <property type="project" value="UniProtKB-UniRule"/>
</dbReference>
<feature type="site" description="Participates in the substrate recognition with KAPA and in a stacking interaction with the adenine ring of SAM" evidence="9">
    <location>
        <position position="27"/>
    </location>
</feature>
<dbReference type="Pfam" id="PF00202">
    <property type="entry name" value="Aminotran_3"/>
    <property type="match status" value="1"/>
</dbReference>
<dbReference type="GO" id="GO:0051537">
    <property type="term" value="F:2 iron, 2 sulfur cluster binding"/>
    <property type="evidence" value="ECO:0007669"/>
    <property type="project" value="UniProtKB-KW"/>
</dbReference>
<dbReference type="UniPathway" id="UPA00078">
    <property type="reaction ID" value="UER00160"/>
</dbReference>
<dbReference type="GO" id="GO:0004141">
    <property type="term" value="F:dethiobiotin synthase activity"/>
    <property type="evidence" value="ECO:0007669"/>
    <property type="project" value="TreeGrafter"/>
</dbReference>
<reference evidence="10 11" key="1">
    <citation type="submission" date="2018-07" db="EMBL/GenBank/DDBJ databases">
        <title>Complete genome sequence of Flavobacterium arcticum type strain SM1502T.</title>
        <authorList>
            <person name="Li Y."/>
            <person name="Li D.-D."/>
        </authorList>
    </citation>
    <scope>NUCLEOTIDE SEQUENCE [LARGE SCALE GENOMIC DNA]</scope>
    <source>
        <strain evidence="10 11">SM1502</strain>
    </source>
</reference>
<accession>A0A345HB40</accession>
<keyword evidence="9" id="KW-0963">Cytoplasm</keyword>
<feature type="binding site" evidence="9">
    <location>
        <position position="62"/>
    </location>
    <ligand>
        <name>substrate</name>
    </ligand>
</feature>
<dbReference type="InterPro" id="IPR015421">
    <property type="entry name" value="PyrdxlP-dep_Trfase_major"/>
</dbReference>
<dbReference type="InterPro" id="IPR005815">
    <property type="entry name" value="BioA"/>
</dbReference>
<dbReference type="NCBIfam" id="NF004624">
    <property type="entry name" value="PRK05964.1"/>
    <property type="match status" value="1"/>
</dbReference>
<dbReference type="Proteomes" id="UP000253951">
    <property type="component" value="Chromosome"/>
</dbReference>
<proteinExistence type="inferred from homology"/>
<comment type="cofactor">
    <cofactor evidence="1 9">
        <name>pyridoxal 5'-phosphate</name>
        <dbReference type="ChEBI" id="CHEBI:597326"/>
    </cofactor>
</comment>
<feature type="binding site" evidence="9">
    <location>
        <position position="277"/>
    </location>
    <ligand>
        <name>substrate</name>
    </ligand>
</feature>
<comment type="subunit">
    <text evidence="9">Homodimer.</text>
</comment>
<feature type="binding site" evidence="9">
    <location>
        <position position="402"/>
    </location>
    <ligand>
        <name>substrate</name>
    </ligand>
</feature>
<keyword evidence="4 9" id="KW-0808">Transferase</keyword>
<dbReference type="EC" id="2.6.1.62" evidence="9"/>
<evidence type="ECO:0000256" key="3">
    <source>
        <dbReference type="ARBA" id="ARBA00022576"/>
    </source>
</evidence>
<evidence type="ECO:0000313" key="10">
    <source>
        <dbReference type="EMBL" id="AXG73800.1"/>
    </source>
</evidence>
<dbReference type="SUPFAM" id="SSF53383">
    <property type="entry name" value="PLP-dependent transferases"/>
    <property type="match status" value="1"/>
</dbReference>
<comment type="similarity">
    <text evidence="9">Belongs to the class-III pyridoxal-phosphate-dependent aminotransferase family. BioA subfamily.</text>
</comment>
<dbReference type="OrthoDB" id="9807885at2"/>
<dbReference type="Gene3D" id="3.40.640.10">
    <property type="entry name" value="Type I PLP-dependent aspartate aminotransferase-like (Major domain)"/>
    <property type="match status" value="1"/>
</dbReference>
<organism evidence="10 11">
    <name type="scientific">Flavobacterium arcticum</name>
    <dbReference type="NCBI Taxonomy" id="1784713"/>
    <lineage>
        <taxon>Bacteria</taxon>
        <taxon>Pseudomonadati</taxon>
        <taxon>Bacteroidota</taxon>
        <taxon>Flavobacteriia</taxon>
        <taxon>Flavobacteriales</taxon>
        <taxon>Flavobacteriaceae</taxon>
        <taxon>Flavobacterium</taxon>
    </lineage>
</organism>
<evidence type="ECO:0000256" key="9">
    <source>
        <dbReference type="HAMAP-Rule" id="MF_00834"/>
    </source>
</evidence>
<keyword evidence="6 9" id="KW-0093">Biotin biosynthesis</keyword>
<feature type="binding site" evidence="9">
    <location>
        <position position="248"/>
    </location>
    <ligand>
        <name>pyridoxal 5'-phosphate</name>
        <dbReference type="ChEBI" id="CHEBI:597326"/>
    </ligand>
</feature>
<name>A0A345HB40_9FLAO</name>
<dbReference type="PANTHER" id="PTHR42684">
    <property type="entry name" value="ADENOSYLMETHIONINE-8-AMINO-7-OXONONANOATE AMINOTRANSFERASE"/>
    <property type="match status" value="1"/>
</dbReference>
<sequence>MSNVNKTTSAKDKNLVARDAEYLWHPYTQHKTAALPIAIKRGEGALLWDEDDKQYIDAIASWWVNPFGHSNTFIADAIYKQLTTLEHVLFGGFTHEPAVLVAEKLKEILPQNQQKFFFSDNGSTAVEIALKVALQYNYNKGEKRTKIIAFENAFHGDTFAAMAASGISFFTEAFRGSLIEVTRIPVPVAEQEETSIEALKQLAETDEYAAFIFEPLVQGAAGMVMYTPEALNDLIDICKQNNIFTIADEVMTGFGKTGKNFACDYLTTQPDMMCLSKALTGGTIPMALTTFTQELFDGFYDDDVNKALFHGHTFTANPTGCAAALASIALLQQPEMQENIQRINQQHLAFKTKIEAHPKVKTTRVLGVIFALELKTDGEESYYGGLRNKLYNYFIEKGVILRPVGNIIYILPPYIISDELLNTIYNTIESAINAIV</sequence>
<evidence type="ECO:0000256" key="7">
    <source>
        <dbReference type="ARBA" id="ARBA00022898"/>
    </source>
</evidence>
<evidence type="ECO:0000256" key="4">
    <source>
        <dbReference type="ARBA" id="ARBA00022679"/>
    </source>
</evidence>
<dbReference type="InterPro" id="IPR015424">
    <property type="entry name" value="PyrdxlP-dep_Trfase"/>
</dbReference>
<comment type="caution">
    <text evidence="9">Lacks conserved residue(s) required for the propagation of feature annotation.</text>
</comment>
<evidence type="ECO:0000256" key="6">
    <source>
        <dbReference type="ARBA" id="ARBA00022756"/>
    </source>
</evidence>
<keyword evidence="5 9" id="KW-0949">S-adenosyl-L-methionine</keyword>
<dbReference type="PANTHER" id="PTHR42684:SF3">
    <property type="entry name" value="ADENOSYLMETHIONINE-8-AMINO-7-OXONONANOATE AMINOTRANSFERASE"/>
    <property type="match status" value="1"/>
</dbReference>
<evidence type="ECO:0000256" key="8">
    <source>
        <dbReference type="ARBA" id="ARBA00048449"/>
    </source>
</evidence>
<dbReference type="GO" id="GO:0005737">
    <property type="term" value="C:cytoplasm"/>
    <property type="evidence" value="ECO:0007669"/>
    <property type="project" value="UniProtKB-SubCell"/>
</dbReference>
<dbReference type="InterPro" id="IPR005814">
    <property type="entry name" value="Aminotrans_3"/>
</dbReference>
<feature type="modified residue" description="N6-(pyridoxal phosphate)lysine" evidence="9">
    <location>
        <position position="277"/>
    </location>
</feature>
<dbReference type="GO" id="GO:0009102">
    <property type="term" value="P:biotin biosynthetic process"/>
    <property type="evidence" value="ECO:0007669"/>
    <property type="project" value="UniProtKB-UniRule"/>
</dbReference>
<comment type="pathway">
    <text evidence="2 9">Cofactor biosynthesis; biotin biosynthesis; 7,8-diaminononanoate from 8-amino-7-oxononanoate (SAM route): step 1/1.</text>
</comment>